<evidence type="ECO:0000313" key="2">
    <source>
        <dbReference type="EMBL" id="MBA4631862.1"/>
    </source>
</evidence>
<dbReference type="InterPro" id="IPR029058">
    <property type="entry name" value="AB_hydrolase_fold"/>
</dbReference>
<keyword evidence="1" id="KW-0472">Membrane</keyword>
<feature type="transmembrane region" description="Helical" evidence="1">
    <location>
        <begin position="20"/>
        <end position="38"/>
    </location>
</feature>
<reference evidence="2" key="1">
    <citation type="journal article" date="2013" name="J. Plant Res.">
        <title>Effect of fungi and light on seed germination of three Opuntia species from semiarid lands of central Mexico.</title>
        <authorList>
            <person name="Delgado-Sanchez P."/>
            <person name="Jimenez-Bremont J.F."/>
            <person name="Guerrero-Gonzalez Mde L."/>
            <person name="Flores J."/>
        </authorList>
    </citation>
    <scope>NUCLEOTIDE SEQUENCE</scope>
    <source>
        <tissue evidence="2">Cladode</tissue>
    </source>
</reference>
<accession>A0A7C9D2V3</accession>
<dbReference type="PANTHER" id="PTHR35128">
    <property type="entry name" value="SECRETION-REGULATING GUANINE NUCLEOTIDE EXCHANGE FACTOR"/>
    <property type="match status" value="1"/>
</dbReference>
<organism evidence="2">
    <name type="scientific">Opuntia streptacantha</name>
    <name type="common">Prickly pear cactus</name>
    <name type="synonym">Opuntia cardona</name>
    <dbReference type="NCBI Taxonomy" id="393608"/>
    <lineage>
        <taxon>Eukaryota</taxon>
        <taxon>Viridiplantae</taxon>
        <taxon>Streptophyta</taxon>
        <taxon>Embryophyta</taxon>
        <taxon>Tracheophyta</taxon>
        <taxon>Spermatophyta</taxon>
        <taxon>Magnoliopsida</taxon>
        <taxon>eudicotyledons</taxon>
        <taxon>Gunneridae</taxon>
        <taxon>Pentapetalae</taxon>
        <taxon>Caryophyllales</taxon>
        <taxon>Cactineae</taxon>
        <taxon>Cactaceae</taxon>
        <taxon>Opuntioideae</taxon>
        <taxon>Opuntia</taxon>
    </lineage>
</organism>
<keyword evidence="1" id="KW-0812">Transmembrane</keyword>
<evidence type="ECO:0000256" key="1">
    <source>
        <dbReference type="SAM" id="Phobius"/>
    </source>
</evidence>
<dbReference type="SUPFAM" id="SSF53474">
    <property type="entry name" value="alpha/beta-Hydrolases"/>
    <property type="match status" value="1"/>
</dbReference>
<reference evidence="2" key="2">
    <citation type="submission" date="2020-07" db="EMBL/GenBank/DDBJ databases">
        <authorList>
            <person name="Vera ALvarez R."/>
            <person name="Arias-Moreno D.M."/>
            <person name="Jimenez-Jacinto V."/>
            <person name="Jimenez-Bremont J.F."/>
            <person name="Swaminathan K."/>
            <person name="Moose S.P."/>
            <person name="Guerrero-Gonzalez M.L."/>
            <person name="Marino-Ramirez L."/>
            <person name="Landsman D."/>
            <person name="Rodriguez-Kessler M."/>
            <person name="Delgado-Sanchez P."/>
        </authorList>
    </citation>
    <scope>NUCLEOTIDE SEQUENCE</scope>
    <source>
        <tissue evidence="2">Cladode</tissue>
    </source>
</reference>
<dbReference type="PANTHER" id="PTHR35128:SF1">
    <property type="entry name" value="SECRETION-REGULATING GUANINE NUCLEOTIDE EXCHANGE FACTOR"/>
    <property type="match status" value="1"/>
</dbReference>
<keyword evidence="1" id="KW-1133">Transmembrane helix</keyword>
<name>A0A7C9D2V3_OPUST</name>
<dbReference type="AlphaFoldDB" id="A0A7C9D2V3"/>
<sequence>MLIKANQSPFLRQAAQNFRLFILVIALGLVVAVTLLSTHDTVESPVAEKGHTRAFGLAKFSKPTVETVNGTEIIWEIPNDPKAVLFVAHGCDGSPRNFWAKCPTCPKCVGLPEESQIILDALAWKYAVLVVSSSKSCWTYGQERIRVGDIIRWWFEKNGLVQVPLVGLGASSGGYFLSILATEVKFRGIVLMIASGLYDQMDSVPSGYPPTLFVHMPKDFGRATKVGSHIEILRKAGVEVEEIKCMEIPLTPNWLAERVPGLDQKTSLKLFKALQDKGYIDSNGYMKNDGRVTPWREVLKENNIGLPFVPPLRQYIQEELNLAYGYHEMTSLQSNEIFQWLGSHIK</sequence>
<protein>
    <submittedName>
        <fullName evidence="2">Uncharacterized protein</fullName>
    </submittedName>
</protein>
<dbReference type="EMBL" id="GISG01079783">
    <property type="protein sequence ID" value="MBA4631862.1"/>
    <property type="molecule type" value="Transcribed_RNA"/>
</dbReference>
<proteinExistence type="predicted"/>
<dbReference type="Gene3D" id="3.40.50.1820">
    <property type="entry name" value="alpha/beta hydrolase"/>
    <property type="match status" value="1"/>
</dbReference>